<reference evidence="1" key="2">
    <citation type="submission" date="2022-03" db="EMBL/GenBank/DDBJ databases">
        <title>Draft title - Genomic analysis of global carrot germplasm unveils the trajectory of domestication and the origin of high carotenoid orange carrot.</title>
        <authorList>
            <person name="Iorizzo M."/>
            <person name="Ellison S."/>
            <person name="Senalik D."/>
            <person name="Macko-Podgorni A."/>
            <person name="Grzebelus D."/>
            <person name="Bostan H."/>
            <person name="Rolling W."/>
            <person name="Curaba J."/>
            <person name="Simon P."/>
        </authorList>
    </citation>
    <scope>NUCLEOTIDE SEQUENCE</scope>
    <source>
        <tissue evidence="1">Leaf</tissue>
    </source>
</reference>
<keyword evidence="2" id="KW-1185">Reference proteome</keyword>
<dbReference type="GO" id="GO:0005634">
    <property type="term" value="C:nucleus"/>
    <property type="evidence" value="ECO:0007669"/>
    <property type="project" value="TreeGrafter"/>
</dbReference>
<evidence type="ECO:0000313" key="1">
    <source>
        <dbReference type="EMBL" id="WOG82981.1"/>
    </source>
</evidence>
<proteinExistence type="predicted"/>
<dbReference type="InterPro" id="IPR039321">
    <property type="entry name" value="IDM2/3-like"/>
</dbReference>
<dbReference type="EMBL" id="CP093343">
    <property type="protein sequence ID" value="WOG82981.1"/>
    <property type="molecule type" value="Genomic_DNA"/>
</dbReference>
<evidence type="ECO:0008006" key="3">
    <source>
        <dbReference type="Google" id="ProtNLM"/>
    </source>
</evidence>
<name>A0AAF1AJY4_DAUCS</name>
<dbReference type="SUPFAM" id="SSF49764">
    <property type="entry name" value="HSP20-like chaperones"/>
    <property type="match status" value="1"/>
</dbReference>
<dbReference type="InterPro" id="IPR008978">
    <property type="entry name" value="HSP20-like_chaperone"/>
</dbReference>
<protein>
    <recommendedName>
        <fullName evidence="3">SHSP domain-containing protein</fullName>
    </recommendedName>
</protein>
<gene>
    <name evidence="1" type="ORF">DCAR_0102154</name>
</gene>
<dbReference type="Gene3D" id="2.60.40.790">
    <property type="match status" value="1"/>
</dbReference>
<dbReference type="PANTHER" id="PTHR34661">
    <property type="entry name" value="INCREASED DNA METHYLATION 3"/>
    <property type="match status" value="1"/>
</dbReference>
<dbReference type="AlphaFoldDB" id="A0AAF1AJY4"/>
<dbReference type="PANTHER" id="PTHR34661:SF8">
    <property type="entry name" value="ALPHA-CRYSTALLIN DOMAIN-CONTAINING PROTEIN 22.3"/>
    <property type="match status" value="1"/>
</dbReference>
<dbReference type="FunFam" id="2.60.40.790:FF:000049">
    <property type="entry name" value="Increased DNA methylation 3"/>
    <property type="match status" value="1"/>
</dbReference>
<accession>A0AAF1AJY4</accession>
<reference evidence="1" key="1">
    <citation type="journal article" date="2016" name="Nat. Genet.">
        <title>A high-quality carrot genome assembly provides new insights into carotenoid accumulation and asterid genome evolution.</title>
        <authorList>
            <person name="Iorizzo M."/>
            <person name="Ellison S."/>
            <person name="Senalik D."/>
            <person name="Zeng P."/>
            <person name="Satapoomin P."/>
            <person name="Huang J."/>
            <person name="Bowman M."/>
            <person name="Iovene M."/>
            <person name="Sanseverino W."/>
            <person name="Cavagnaro P."/>
            <person name="Yildiz M."/>
            <person name="Macko-Podgorni A."/>
            <person name="Moranska E."/>
            <person name="Grzebelus E."/>
            <person name="Grzebelus D."/>
            <person name="Ashrafi H."/>
            <person name="Zheng Z."/>
            <person name="Cheng S."/>
            <person name="Spooner D."/>
            <person name="Van Deynze A."/>
            <person name="Simon P."/>
        </authorList>
    </citation>
    <scope>NUCLEOTIDE SEQUENCE</scope>
    <source>
        <tissue evidence="1">Leaf</tissue>
    </source>
</reference>
<organism evidence="1 2">
    <name type="scientific">Daucus carota subsp. sativus</name>
    <name type="common">Carrot</name>
    <dbReference type="NCBI Taxonomy" id="79200"/>
    <lineage>
        <taxon>Eukaryota</taxon>
        <taxon>Viridiplantae</taxon>
        <taxon>Streptophyta</taxon>
        <taxon>Embryophyta</taxon>
        <taxon>Tracheophyta</taxon>
        <taxon>Spermatophyta</taxon>
        <taxon>Magnoliopsida</taxon>
        <taxon>eudicotyledons</taxon>
        <taxon>Gunneridae</taxon>
        <taxon>Pentapetalae</taxon>
        <taxon>asterids</taxon>
        <taxon>campanulids</taxon>
        <taxon>Apiales</taxon>
        <taxon>Apiaceae</taxon>
        <taxon>Apioideae</taxon>
        <taxon>Scandiceae</taxon>
        <taxon>Daucinae</taxon>
        <taxon>Daucus</taxon>
        <taxon>Daucus sect. Daucus</taxon>
    </lineage>
</organism>
<evidence type="ECO:0000313" key="2">
    <source>
        <dbReference type="Proteomes" id="UP000077755"/>
    </source>
</evidence>
<sequence>MPLKSVPFDSTPRPHMNIPASIINHPAMVFLPSHSNEEDLERVLGATSHGVAVTGSAALGKVGHPIGSIDISESNDTYLFRVALPGVARDSNTFSWYVEPNGKIFIKGITTTGEKKVLKHGMVFEMLTQNLCPPGEFSISFQLPGLIDSEGVNAVFGTDGIFEGVVKKMRPQTIY</sequence>
<dbReference type="CDD" id="cd06464">
    <property type="entry name" value="ACD_sHsps-like"/>
    <property type="match status" value="1"/>
</dbReference>
<dbReference type="Proteomes" id="UP000077755">
    <property type="component" value="Chromosome 1"/>
</dbReference>